<keyword evidence="2" id="KW-0808">Transferase</keyword>
<dbReference type="Pfam" id="PF13336">
    <property type="entry name" value="AcetylCoA_hyd_C"/>
    <property type="match status" value="1"/>
</dbReference>
<dbReference type="InterPro" id="IPR046433">
    <property type="entry name" value="ActCoA_hydro"/>
</dbReference>
<keyword evidence="3" id="KW-1185">Reference proteome</keyword>
<dbReference type="GO" id="GO:0016787">
    <property type="term" value="F:hydrolase activity"/>
    <property type="evidence" value="ECO:0007669"/>
    <property type="project" value="UniProtKB-KW"/>
</dbReference>
<proteinExistence type="predicted"/>
<dbReference type="GO" id="GO:0006083">
    <property type="term" value="P:acetate metabolic process"/>
    <property type="evidence" value="ECO:0007669"/>
    <property type="project" value="InterPro"/>
</dbReference>
<dbReference type="eggNOG" id="COG0427">
    <property type="taxonomic scope" value="Bacteria"/>
</dbReference>
<evidence type="ECO:0000259" key="1">
    <source>
        <dbReference type="Pfam" id="PF13336"/>
    </source>
</evidence>
<sequence>MTTPVQQKIRDKKRTPQQILDLVRSGDWIQPGSVGGDSTVLMKELAKRLSPQLRDIELWLYATFYPHPEFQQVDPLQEFHCIHEHFFFPWNRQARDRHNVSDWTHWGWSLGMWFHHYRFAHRQPKQRGIDWWWNAASLPDERGFYNFSYGTNNCNIFRQTAKNIVLEVRADYPWAEGGRFNTIHIDEIDYWVEVDTELHAWPQVNERLLQPKPEEMQIAHHIMGIMRDRDVIQLGIGSLPSACVAAMAEAGFQDLGIHTEMLNYGLIRMIESGQVTNRYKNIDRGRSVWCFAFPFDAEWYYDTVHRNQNLAVYDIGYTNNLYNLARIDHMIAIDNCVAVDLLGQQCCSFYHKRPISGSGGYFQFISFCSQSKGGRAVASMTSRSKHGSSRIVPFLPEGSAVDVPAQLSHYICTEYGIVNLRGLSGYERAAALISIAHPEDREWLSQEAHKAGLLPPKFPVPMLAQEGGDRRYPSYEDRRNYKIPFHSDFWGFDWDPYQSGK</sequence>
<accession>F2NDI7</accession>
<dbReference type="GO" id="GO:0008775">
    <property type="term" value="F:acetate CoA-transferase activity"/>
    <property type="evidence" value="ECO:0007669"/>
    <property type="project" value="InterPro"/>
</dbReference>
<dbReference type="InterPro" id="IPR026888">
    <property type="entry name" value="AcetylCoA_hyd_C"/>
</dbReference>
<evidence type="ECO:0000313" key="2">
    <source>
        <dbReference type="EMBL" id="AEB10263.1"/>
    </source>
</evidence>
<dbReference type="SUPFAM" id="SSF100950">
    <property type="entry name" value="NagB/RpiA/CoA transferase-like"/>
    <property type="match status" value="2"/>
</dbReference>
<dbReference type="PANTHER" id="PTHR21432">
    <property type="entry name" value="ACETYL-COA HYDROLASE-RELATED"/>
    <property type="match status" value="1"/>
</dbReference>
<dbReference type="RefSeq" id="WP_013707372.1">
    <property type="nucleotide sequence ID" value="NC_015388.1"/>
</dbReference>
<gene>
    <name evidence="2" type="ordered locus">Desac_2442</name>
</gene>
<reference evidence="2 3" key="1">
    <citation type="journal article" date="2011" name="Stand. Genomic Sci.">
        <title>Complete genome sequence of the acetate-degrading sulfate reducer Desulfobacca acetoxidans type strain (ASRB2).</title>
        <authorList>
            <person name="Goker M."/>
            <person name="Teshima H."/>
            <person name="Lapidus A."/>
            <person name="Nolan M."/>
            <person name="Lucas S."/>
            <person name="Hammon N."/>
            <person name="Deshpande S."/>
            <person name="Cheng J.F."/>
            <person name="Tapia R."/>
            <person name="Han C."/>
            <person name="Goodwin L."/>
            <person name="Pitluck S."/>
            <person name="Huntemann M."/>
            <person name="Liolios K."/>
            <person name="Ivanova N."/>
            <person name="Pagani I."/>
            <person name="Mavromatis K."/>
            <person name="Ovchinikova G."/>
            <person name="Pati A."/>
            <person name="Chen A."/>
            <person name="Palaniappan K."/>
            <person name="Land M."/>
            <person name="Hauser L."/>
            <person name="Brambilla E.M."/>
            <person name="Rohde M."/>
            <person name="Spring S."/>
            <person name="Detter J.C."/>
            <person name="Woyke T."/>
            <person name="Bristow J."/>
            <person name="Eisen J.A."/>
            <person name="Markowitz V."/>
            <person name="Hugenholtz P."/>
            <person name="Kyrpides N.C."/>
            <person name="Klenk H.P."/>
        </authorList>
    </citation>
    <scope>NUCLEOTIDE SEQUENCE [LARGE SCALE GENOMIC DNA]</scope>
    <source>
        <strain evidence="3">ATCC 700848 / DSM 11109 / ASRB2</strain>
    </source>
</reference>
<dbReference type="EMBL" id="CP002629">
    <property type="protein sequence ID" value="AEB10263.1"/>
    <property type="molecule type" value="Genomic_DNA"/>
</dbReference>
<feature type="domain" description="Acetyl-CoA hydrolase/transferase C-terminal" evidence="1">
    <location>
        <begin position="301"/>
        <end position="448"/>
    </location>
</feature>
<dbReference type="STRING" id="880072.Desac_2442"/>
<keyword evidence="2" id="KW-0378">Hydrolase</keyword>
<dbReference type="PANTHER" id="PTHR21432:SF20">
    <property type="entry name" value="ACETYL-COA HYDROLASE"/>
    <property type="match status" value="1"/>
</dbReference>
<dbReference type="KEGG" id="dao:Desac_2442"/>
<organism evidence="2 3">
    <name type="scientific">Desulfobacca acetoxidans (strain ATCC 700848 / DSM 11109 / ASRB2)</name>
    <dbReference type="NCBI Taxonomy" id="880072"/>
    <lineage>
        <taxon>Bacteria</taxon>
        <taxon>Pseudomonadati</taxon>
        <taxon>Thermodesulfobacteriota</taxon>
        <taxon>Desulfobaccia</taxon>
        <taxon>Desulfobaccales</taxon>
        <taxon>Desulfobaccaceae</taxon>
        <taxon>Desulfobacca</taxon>
    </lineage>
</organism>
<dbReference type="HOGENOM" id="CLU_030703_1_0_7"/>
<protein>
    <submittedName>
        <fullName evidence="2">Acetyl-CoA hydrolase/transferase</fullName>
    </submittedName>
</protein>
<dbReference type="Gene3D" id="3.40.1080.20">
    <property type="entry name" value="Acetyl-CoA hydrolase/transferase C-terminal domain"/>
    <property type="match status" value="1"/>
</dbReference>
<dbReference type="Proteomes" id="UP000000483">
    <property type="component" value="Chromosome"/>
</dbReference>
<dbReference type="AlphaFoldDB" id="F2NDI7"/>
<dbReference type="Gene3D" id="3.40.1080.10">
    <property type="entry name" value="Glutaconate Coenzyme A-transferase"/>
    <property type="match status" value="1"/>
</dbReference>
<dbReference type="OrthoDB" id="9801795at2"/>
<name>F2NDI7_DESAR</name>
<dbReference type="InterPro" id="IPR037171">
    <property type="entry name" value="NagB/RpiA_transferase-like"/>
</dbReference>
<dbReference type="Gene3D" id="3.30.750.70">
    <property type="entry name" value="4-hydroxybutyrate coenzyme like domains"/>
    <property type="match status" value="1"/>
</dbReference>
<evidence type="ECO:0000313" key="3">
    <source>
        <dbReference type="Proteomes" id="UP000000483"/>
    </source>
</evidence>
<reference evidence="3" key="2">
    <citation type="submission" date="2011-03" db="EMBL/GenBank/DDBJ databases">
        <title>The complete genome of Desulfobacca acetoxidans DSM 11109.</title>
        <authorList>
            <consortium name="US DOE Joint Genome Institute (JGI-PGF)"/>
            <person name="Lucas S."/>
            <person name="Copeland A."/>
            <person name="Lapidus A."/>
            <person name="Bruce D."/>
            <person name="Goodwin L."/>
            <person name="Pitluck S."/>
            <person name="Peters L."/>
            <person name="Kyrpides N."/>
            <person name="Mavromatis K."/>
            <person name="Ivanova N."/>
            <person name="Ovchinnikova G."/>
            <person name="Teshima H."/>
            <person name="Detter J.C."/>
            <person name="Han C."/>
            <person name="Land M."/>
            <person name="Hauser L."/>
            <person name="Markowitz V."/>
            <person name="Cheng J.-F."/>
            <person name="Hugenholtz P."/>
            <person name="Woyke T."/>
            <person name="Wu D."/>
            <person name="Spring S."/>
            <person name="Schueler E."/>
            <person name="Brambilla E."/>
            <person name="Klenk H.-P."/>
            <person name="Eisen J.A."/>
        </authorList>
    </citation>
    <scope>NUCLEOTIDE SEQUENCE [LARGE SCALE GENOMIC DNA]</scope>
    <source>
        <strain evidence="3">ATCC 700848 / DSM 11109 / ASRB2</strain>
    </source>
</reference>
<dbReference type="InterPro" id="IPR038460">
    <property type="entry name" value="AcetylCoA_hyd_C_sf"/>
</dbReference>